<sequence length="392" mass="43102">MSSARVGAARLQTRIKVMRTGSSLAGPLHAAPARNAILQGDCVELMHGLPAESVDLVFADPPYNLQLANKLTRPDQSLVDAVDDDWDKFTDFAAYDVFTRDWLAAARRVMKPTATIFVIGSYHNIFRVGAIMQDLGFWILNDIVWRKNNPMPNFRGRRFTNAHETMIWAARDASVKKYTFNYEALKAGNEDCQMRSDWLLPICTGSERLKDSQGRKAHPTQKPETLLARVILSASNAGDLILDPFFGTGTTGAVAKRLRRDYVGLERESGYAKAAAARIAAIEPLPEDAVSAAPSKRAEPRIAFASLIESGLIAPGATLTDVKKRHMATVRADGTLSLSGFVGSIHKTGALAQGLPACNGWTFWHYEEKKGRLAPIDELRAQIRERLRAAAE</sequence>
<dbReference type="InterPro" id="IPR040843">
    <property type="entry name" value="RAMA"/>
</dbReference>
<evidence type="ECO:0000256" key="7">
    <source>
        <dbReference type="ARBA" id="ARBA00047942"/>
    </source>
</evidence>
<dbReference type="SUPFAM" id="SSF53335">
    <property type="entry name" value="S-adenosyl-L-methionine-dependent methyltransferases"/>
    <property type="match status" value="1"/>
</dbReference>
<keyword evidence="3 11" id="KW-0808">Transferase</keyword>
<dbReference type="GO" id="GO:0003677">
    <property type="term" value="F:DNA binding"/>
    <property type="evidence" value="ECO:0007669"/>
    <property type="project" value="UniProtKB-KW"/>
</dbReference>
<evidence type="ECO:0000259" key="9">
    <source>
        <dbReference type="Pfam" id="PF01555"/>
    </source>
</evidence>
<dbReference type="PRINTS" id="PR00508">
    <property type="entry name" value="S21N4MTFRASE"/>
</dbReference>
<dbReference type="GO" id="GO:0008170">
    <property type="term" value="F:N-methyltransferase activity"/>
    <property type="evidence" value="ECO:0007669"/>
    <property type="project" value="InterPro"/>
</dbReference>
<evidence type="ECO:0000256" key="5">
    <source>
        <dbReference type="ARBA" id="ARBA00022705"/>
    </source>
</evidence>
<dbReference type="Pfam" id="PF01555">
    <property type="entry name" value="N6_N4_Mtase"/>
    <property type="match status" value="1"/>
</dbReference>
<evidence type="ECO:0000256" key="2">
    <source>
        <dbReference type="ARBA" id="ARBA00022603"/>
    </source>
</evidence>
<dbReference type="InterPro" id="IPR001091">
    <property type="entry name" value="RM_Methyltransferase"/>
</dbReference>
<dbReference type="RefSeq" id="WP_026016503.1">
    <property type="nucleotide sequence ID" value="NZ_CP044331.1"/>
</dbReference>
<comment type="similarity">
    <text evidence="1 8">Belongs to the N(4)/N(6)-methyltransferase family.</text>
</comment>
<dbReference type="GO" id="GO:0032259">
    <property type="term" value="P:methylation"/>
    <property type="evidence" value="ECO:0007669"/>
    <property type="project" value="UniProtKB-KW"/>
</dbReference>
<dbReference type="InterPro" id="IPR002052">
    <property type="entry name" value="DNA_methylase_N6_adenine_CS"/>
</dbReference>
<feature type="domain" description="DNA methylase N-4/N-6" evidence="9">
    <location>
        <begin position="54"/>
        <end position="275"/>
    </location>
</feature>
<dbReference type="GO" id="GO:0006260">
    <property type="term" value="P:DNA replication"/>
    <property type="evidence" value="ECO:0007669"/>
    <property type="project" value="UniProtKB-KW"/>
</dbReference>
<evidence type="ECO:0000313" key="12">
    <source>
        <dbReference type="Proteomes" id="UP000422569"/>
    </source>
</evidence>
<feature type="domain" description="RAMA" evidence="10">
    <location>
        <begin position="287"/>
        <end position="388"/>
    </location>
</feature>
<evidence type="ECO:0000256" key="3">
    <source>
        <dbReference type="ARBA" id="ARBA00022679"/>
    </source>
</evidence>
<dbReference type="REBASE" id="337701">
    <property type="entry name" value="M.Mpa52ORF6240P"/>
</dbReference>
<keyword evidence="6" id="KW-0238">DNA-binding</keyword>
<accession>A0A6B8M065</accession>
<protein>
    <recommendedName>
        <fullName evidence="8">Methyltransferase</fullName>
        <ecNumber evidence="8">2.1.1.-</ecNumber>
    </recommendedName>
</protein>
<evidence type="ECO:0000259" key="10">
    <source>
        <dbReference type="Pfam" id="PF18755"/>
    </source>
</evidence>
<evidence type="ECO:0000256" key="6">
    <source>
        <dbReference type="ARBA" id="ARBA00023125"/>
    </source>
</evidence>
<dbReference type="Proteomes" id="UP000422569">
    <property type="component" value="Chromosome"/>
</dbReference>
<proteinExistence type="inferred from homology"/>
<evidence type="ECO:0000256" key="1">
    <source>
        <dbReference type="ARBA" id="ARBA00006594"/>
    </source>
</evidence>
<gene>
    <name evidence="11" type="ORF">F7D14_06240</name>
</gene>
<dbReference type="GO" id="GO:0009007">
    <property type="term" value="F:site-specific DNA-methyltransferase (adenine-specific) activity"/>
    <property type="evidence" value="ECO:0007669"/>
    <property type="project" value="UniProtKB-EC"/>
</dbReference>
<name>A0A6B8M065_9HYPH</name>
<dbReference type="Pfam" id="PF18755">
    <property type="entry name" value="RAMA"/>
    <property type="match status" value="1"/>
</dbReference>
<dbReference type="PROSITE" id="PS00092">
    <property type="entry name" value="N6_MTASE"/>
    <property type="match status" value="1"/>
</dbReference>
<keyword evidence="2 11" id="KW-0489">Methyltransferase</keyword>
<evidence type="ECO:0000256" key="8">
    <source>
        <dbReference type="RuleBase" id="RU362026"/>
    </source>
</evidence>
<organism evidence="11 12">
    <name type="scientific">Methylocystis parvus</name>
    <dbReference type="NCBI Taxonomy" id="134"/>
    <lineage>
        <taxon>Bacteria</taxon>
        <taxon>Pseudomonadati</taxon>
        <taxon>Pseudomonadota</taxon>
        <taxon>Alphaproteobacteria</taxon>
        <taxon>Hyphomicrobiales</taxon>
        <taxon>Methylocystaceae</taxon>
        <taxon>Methylocystis</taxon>
    </lineage>
</organism>
<dbReference type="InterPro" id="IPR029063">
    <property type="entry name" value="SAM-dependent_MTases_sf"/>
</dbReference>
<dbReference type="InterPro" id="IPR002941">
    <property type="entry name" value="DNA_methylase_N4/N6"/>
</dbReference>
<dbReference type="KEGG" id="mpar:F7D14_06240"/>
<dbReference type="EMBL" id="CP044331">
    <property type="protein sequence ID" value="QGM97114.1"/>
    <property type="molecule type" value="Genomic_DNA"/>
</dbReference>
<evidence type="ECO:0000313" key="11">
    <source>
        <dbReference type="EMBL" id="QGM97114.1"/>
    </source>
</evidence>
<dbReference type="EC" id="2.1.1.-" evidence="8"/>
<dbReference type="Gene3D" id="3.40.50.150">
    <property type="entry name" value="Vaccinia Virus protein VP39"/>
    <property type="match status" value="1"/>
</dbReference>
<dbReference type="FunFam" id="3.40.50.150:FF:000276">
    <property type="entry name" value="Methyltransferase"/>
    <property type="match status" value="1"/>
</dbReference>
<keyword evidence="5" id="KW-0235">DNA replication</keyword>
<evidence type="ECO:0000256" key="4">
    <source>
        <dbReference type="ARBA" id="ARBA00022691"/>
    </source>
</evidence>
<reference evidence="11 12" key="1">
    <citation type="submission" date="2019-09" db="EMBL/GenBank/DDBJ databases">
        <title>Isolation and complete genome sequencing of Methylocystis species.</title>
        <authorList>
            <person name="Rumah B.L."/>
            <person name="Stead C.E."/>
            <person name="Stevens B.C."/>
            <person name="Minton N.P."/>
            <person name="Grosse-Honebrink A."/>
            <person name="Zhang Y."/>
        </authorList>
    </citation>
    <scope>NUCLEOTIDE SEQUENCE [LARGE SCALE GENOMIC DNA]</scope>
    <source>
        <strain evidence="11 12">BRCS2</strain>
    </source>
</reference>
<keyword evidence="12" id="KW-1185">Reference proteome</keyword>
<dbReference type="AlphaFoldDB" id="A0A6B8M065"/>
<keyword evidence="4" id="KW-0949">S-adenosyl-L-methionine</keyword>
<comment type="catalytic activity">
    <reaction evidence="7">
        <text>a 2'-deoxyadenosine in DNA + S-adenosyl-L-methionine = an N(6)-methyl-2'-deoxyadenosine in DNA + S-adenosyl-L-homocysteine + H(+)</text>
        <dbReference type="Rhea" id="RHEA:15197"/>
        <dbReference type="Rhea" id="RHEA-COMP:12418"/>
        <dbReference type="Rhea" id="RHEA-COMP:12419"/>
        <dbReference type="ChEBI" id="CHEBI:15378"/>
        <dbReference type="ChEBI" id="CHEBI:57856"/>
        <dbReference type="ChEBI" id="CHEBI:59789"/>
        <dbReference type="ChEBI" id="CHEBI:90615"/>
        <dbReference type="ChEBI" id="CHEBI:90616"/>
        <dbReference type="EC" id="2.1.1.72"/>
    </reaction>
</comment>